<organism evidence="1 2">
    <name type="scientific">Pseudorhodoferax soli</name>
    <dbReference type="NCBI Taxonomy" id="545864"/>
    <lineage>
        <taxon>Bacteria</taxon>
        <taxon>Pseudomonadati</taxon>
        <taxon>Pseudomonadota</taxon>
        <taxon>Betaproteobacteria</taxon>
        <taxon>Burkholderiales</taxon>
        <taxon>Comamonadaceae</taxon>
    </lineage>
</organism>
<dbReference type="AlphaFoldDB" id="A0A368Y0J4"/>
<reference evidence="1 2" key="1">
    <citation type="submission" date="2018-07" db="EMBL/GenBank/DDBJ databases">
        <title>Genomic Encyclopedia of Type Strains, Phase IV (KMG-IV): sequencing the most valuable type-strain genomes for metagenomic binning, comparative biology and taxonomic classification.</title>
        <authorList>
            <person name="Goeker M."/>
        </authorList>
    </citation>
    <scope>NUCLEOTIDE SEQUENCE [LARGE SCALE GENOMIC DNA]</scope>
    <source>
        <strain evidence="1 2">DSM 21634</strain>
    </source>
</reference>
<dbReference type="InterPro" id="IPR010064">
    <property type="entry name" value="HK97-gp10_tail"/>
</dbReference>
<accession>A0A368Y0J4</accession>
<keyword evidence="2" id="KW-1185">Reference proteome</keyword>
<gene>
    <name evidence="1" type="ORF">DES41_102125</name>
</gene>
<dbReference type="NCBIfam" id="TIGR01725">
    <property type="entry name" value="phge_HK97_gp10"/>
    <property type="match status" value="1"/>
</dbReference>
<name>A0A368Y0J4_9BURK</name>
<dbReference type="Pfam" id="PF04883">
    <property type="entry name" value="HK97-gp10_like"/>
    <property type="match status" value="1"/>
</dbReference>
<dbReference type="OrthoDB" id="8613246at2"/>
<dbReference type="RefSeq" id="WP_114466978.1">
    <property type="nucleotide sequence ID" value="NZ_QPJK01000002.1"/>
</dbReference>
<evidence type="ECO:0000313" key="2">
    <source>
        <dbReference type="Proteomes" id="UP000252884"/>
    </source>
</evidence>
<comment type="caution">
    <text evidence="1">The sequence shown here is derived from an EMBL/GenBank/DDBJ whole genome shotgun (WGS) entry which is preliminary data.</text>
</comment>
<dbReference type="EMBL" id="QPJK01000002">
    <property type="protein sequence ID" value="RCW73811.1"/>
    <property type="molecule type" value="Genomic_DNA"/>
</dbReference>
<proteinExistence type="predicted"/>
<evidence type="ECO:0000313" key="1">
    <source>
        <dbReference type="EMBL" id="RCW73811.1"/>
    </source>
</evidence>
<sequence>MADTFDLQGFDSAIAKLRALPVQFRGKAGRSALGKAARLVTNAAKRNAEGINDPETGRKISDNVVQRVRSGYQKRTGDIMISVGVATERGAIPKGNPDTGPKGNTPHWHLVELGTEQMAAQPFLRPALEGNVDQVVAGAATNLERELDKIAKKAGA</sequence>
<dbReference type="Proteomes" id="UP000252884">
    <property type="component" value="Unassembled WGS sequence"/>
</dbReference>
<protein>
    <submittedName>
        <fullName evidence="1">HK97 gp10 family phage protein</fullName>
    </submittedName>
</protein>